<comment type="caution">
    <text evidence="1">The sequence shown here is derived from an EMBL/GenBank/DDBJ whole genome shotgun (WGS) entry which is preliminary data.</text>
</comment>
<name>A0A409WU40_PSICY</name>
<dbReference type="InParanoid" id="A0A409WU40"/>
<keyword evidence="2" id="KW-1185">Reference proteome</keyword>
<dbReference type="OrthoDB" id="2956349at2759"/>
<dbReference type="Proteomes" id="UP000283269">
    <property type="component" value="Unassembled WGS sequence"/>
</dbReference>
<evidence type="ECO:0000313" key="1">
    <source>
        <dbReference type="EMBL" id="PPQ81986.1"/>
    </source>
</evidence>
<proteinExistence type="predicted"/>
<organism evidence="1 2">
    <name type="scientific">Psilocybe cyanescens</name>
    <dbReference type="NCBI Taxonomy" id="93625"/>
    <lineage>
        <taxon>Eukaryota</taxon>
        <taxon>Fungi</taxon>
        <taxon>Dikarya</taxon>
        <taxon>Basidiomycota</taxon>
        <taxon>Agaricomycotina</taxon>
        <taxon>Agaricomycetes</taxon>
        <taxon>Agaricomycetidae</taxon>
        <taxon>Agaricales</taxon>
        <taxon>Agaricineae</taxon>
        <taxon>Strophariaceae</taxon>
        <taxon>Psilocybe</taxon>
    </lineage>
</organism>
<accession>A0A409WU40</accession>
<gene>
    <name evidence="1" type="ORF">CVT25_014637</name>
</gene>
<protein>
    <submittedName>
        <fullName evidence="1">Uncharacterized protein</fullName>
    </submittedName>
</protein>
<dbReference type="AlphaFoldDB" id="A0A409WU40"/>
<evidence type="ECO:0000313" key="2">
    <source>
        <dbReference type="Proteomes" id="UP000283269"/>
    </source>
</evidence>
<dbReference type="EMBL" id="NHYD01003192">
    <property type="protein sequence ID" value="PPQ81986.1"/>
    <property type="molecule type" value="Genomic_DNA"/>
</dbReference>
<reference evidence="1 2" key="1">
    <citation type="journal article" date="2018" name="Evol. Lett.">
        <title>Horizontal gene cluster transfer increased hallucinogenic mushroom diversity.</title>
        <authorList>
            <person name="Reynolds H.T."/>
            <person name="Vijayakumar V."/>
            <person name="Gluck-Thaler E."/>
            <person name="Korotkin H.B."/>
            <person name="Matheny P.B."/>
            <person name="Slot J.C."/>
        </authorList>
    </citation>
    <scope>NUCLEOTIDE SEQUENCE [LARGE SCALE GENOMIC DNA]</scope>
    <source>
        <strain evidence="1 2">2631</strain>
    </source>
</reference>
<sequence>MSSRRRRSPARLILRRREQTRYPPWAFGFHLSMDEIIAAIPKLSSTPSVLEGEGHLHSLFLQYHDVFHHVEMQMALQSDAFGWKWATIDAEPCYVNGGQRTVLSLFKCTRPSKDFLPEDDKLDVMKKIMAEAGFTKEPAWYRVAAQ</sequence>